<keyword evidence="3" id="KW-0548">Nucleotidyltransferase</keyword>
<keyword evidence="6" id="KW-0378">Hydrolase</keyword>
<dbReference type="AlphaFoldDB" id="A0A0A1WWW7"/>
<dbReference type="Pfam" id="PF17917">
    <property type="entry name" value="RT_RNaseH"/>
    <property type="match status" value="1"/>
</dbReference>
<evidence type="ECO:0000256" key="3">
    <source>
        <dbReference type="ARBA" id="ARBA00022695"/>
    </source>
</evidence>
<dbReference type="Gene3D" id="3.30.420.10">
    <property type="entry name" value="Ribonuclease H-like superfamily/Ribonuclease H"/>
    <property type="match status" value="2"/>
</dbReference>
<keyword evidence="5" id="KW-0255">Endonuclease</keyword>
<dbReference type="CDD" id="cd09274">
    <property type="entry name" value="RNase_HI_RT_Ty3"/>
    <property type="match status" value="1"/>
</dbReference>
<dbReference type="SUPFAM" id="SSF53098">
    <property type="entry name" value="Ribonuclease H-like"/>
    <property type="match status" value="1"/>
</dbReference>
<dbReference type="EMBL" id="GBXI01011151">
    <property type="protein sequence ID" value="JAD03141.1"/>
    <property type="molecule type" value="Transcribed_RNA"/>
</dbReference>
<evidence type="ECO:0000259" key="8">
    <source>
        <dbReference type="PROSITE" id="PS50994"/>
    </source>
</evidence>
<accession>A0A0A1WWW7</accession>
<dbReference type="PROSITE" id="PS50994">
    <property type="entry name" value="INTEGRASE"/>
    <property type="match status" value="1"/>
</dbReference>
<reference evidence="9" key="2">
    <citation type="journal article" date="2015" name="Gigascience">
        <title>Reconstructing a comprehensive transcriptome assembly of a white-pupal translocated strain of the pest fruit fly Bactrocera cucurbitae.</title>
        <authorList>
            <person name="Sim S.B."/>
            <person name="Calla B."/>
            <person name="Hall B."/>
            <person name="DeRego T."/>
            <person name="Geib S.M."/>
        </authorList>
    </citation>
    <scope>NUCLEOTIDE SEQUENCE</scope>
</reference>
<keyword evidence="4" id="KW-0540">Nuclease</keyword>
<dbReference type="GO" id="GO:0042575">
    <property type="term" value="C:DNA polymerase complex"/>
    <property type="evidence" value="ECO:0007669"/>
    <property type="project" value="UniProtKB-ARBA"/>
</dbReference>
<evidence type="ECO:0000256" key="6">
    <source>
        <dbReference type="ARBA" id="ARBA00022801"/>
    </source>
</evidence>
<dbReference type="GO" id="GO:0003964">
    <property type="term" value="F:RNA-directed DNA polymerase activity"/>
    <property type="evidence" value="ECO:0007669"/>
    <property type="project" value="UniProtKB-KW"/>
</dbReference>
<reference evidence="9" key="1">
    <citation type="submission" date="2014-11" db="EMBL/GenBank/DDBJ databases">
        <authorList>
            <person name="Geib S."/>
        </authorList>
    </citation>
    <scope>NUCLEOTIDE SEQUENCE</scope>
</reference>
<dbReference type="GO" id="GO:0015074">
    <property type="term" value="P:DNA integration"/>
    <property type="evidence" value="ECO:0007669"/>
    <property type="project" value="InterPro"/>
</dbReference>
<evidence type="ECO:0000256" key="4">
    <source>
        <dbReference type="ARBA" id="ARBA00022722"/>
    </source>
</evidence>
<protein>
    <recommendedName>
        <fullName evidence="1">RNA-directed DNA polymerase</fullName>
        <ecNumber evidence="1">2.7.7.49</ecNumber>
    </recommendedName>
</protein>
<dbReference type="InterPro" id="IPR050951">
    <property type="entry name" value="Retrovirus_Pol_polyprotein"/>
</dbReference>
<dbReference type="InterPro" id="IPR001584">
    <property type="entry name" value="Integrase_cat-core"/>
</dbReference>
<dbReference type="InterPro" id="IPR041373">
    <property type="entry name" value="RT_RNaseH"/>
</dbReference>
<dbReference type="InterPro" id="IPR041588">
    <property type="entry name" value="Integrase_H2C2"/>
</dbReference>
<dbReference type="PANTHER" id="PTHR37984">
    <property type="entry name" value="PROTEIN CBG26694"/>
    <property type="match status" value="1"/>
</dbReference>
<evidence type="ECO:0000313" key="9">
    <source>
        <dbReference type="EMBL" id="JAD03141.1"/>
    </source>
</evidence>
<dbReference type="Gene3D" id="3.30.70.270">
    <property type="match status" value="1"/>
</dbReference>
<organism evidence="9">
    <name type="scientific">Zeugodacus cucurbitae</name>
    <name type="common">Melon fruit fly</name>
    <name type="synonym">Bactrocera cucurbitae</name>
    <dbReference type="NCBI Taxonomy" id="28588"/>
    <lineage>
        <taxon>Eukaryota</taxon>
        <taxon>Metazoa</taxon>
        <taxon>Ecdysozoa</taxon>
        <taxon>Arthropoda</taxon>
        <taxon>Hexapoda</taxon>
        <taxon>Insecta</taxon>
        <taxon>Pterygota</taxon>
        <taxon>Neoptera</taxon>
        <taxon>Endopterygota</taxon>
        <taxon>Diptera</taxon>
        <taxon>Brachycera</taxon>
        <taxon>Muscomorpha</taxon>
        <taxon>Tephritoidea</taxon>
        <taxon>Tephritidae</taxon>
        <taxon>Zeugodacus</taxon>
        <taxon>Zeugodacus</taxon>
    </lineage>
</organism>
<evidence type="ECO:0000256" key="7">
    <source>
        <dbReference type="ARBA" id="ARBA00022918"/>
    </source>
</evidence>
<dbReference type="GO" id="GO:0003676">
    <property type="term" value="F:nucleic acid binding"/>
    <property type="evidence" value="ECO:0007669"/>
    <property type="project" value="InterPro"/>
</dbReference>
<dbReference type="EC" id="2.7.7.49" evidence="1"/>
<keyword evidence="7" id="KW-0695">RNA-directed DNA polymerase</keyword>
<dbReference type="Gene3D" id="1.10.340.70">
    <property type="match status" value="1"/>
</dbReference>
<dbReference type="InterPro" id="IPR043128">
    <property type="entry name" value="Rev_trsase/Diguanyl_cyclase"/>
</dbReference>
<dbReference type="Pfam" id="PF17921">
    <property type="entry name" value="Integrase_H2C2"/>
    <property type="match status" value="1"/>
</dbReference>
<feature type="domain" description="Integrase catalytic" evidence="8">
    <location>
        <begin position="364"/>
        <end position="523"/>
    </location>
</feature>
<evidence type="ECO:0000256" key="2">
    <source>
        <dbReference type="ARBA" id="ARBA00022679"/>
    </source>
</evidence>
<sequence>MKVSREKTHFFKTSVEHLGFIEPRDGAKTDPAKVKAVQEYPELKDLFSLRSFLGLASYYRCFIKDFASIARPLTEILKGENGLVSKHKSRRVLIDFSEAQRNAFERLRNILASEDVILMYPDFKKPFDLTTDASANGIGAVLSQNGKPITMISRTLKDREMHYATNERELLAIVWALGKLENYLSGTRDIKIYTDHQPLTFAVSDKNPNAKIKRWKAFIDEHNAKIHYKPGKENSVADALSRQNINALESELKSDAATVHSELSLTYTALPALASIQHELVRCFPSTKFWYCKNMVSDITNKDEQREIVTTEHNRAHRAAQENVKHILCDYYFPKMSKLANEIVTNCKICTRAKYDRQPRMQEFGVTPIPSYAGEMLHIDIFSTDKKLFLTCVDKFSKFAVVQPIPSRTITDVKIPILQLINFFPGTKTIYCDNEASFNSDTIVTLLKNQYGIDIVNAPPLYSTSNGQVEKFHSTLVEIARCLKLERRISDTMDLITQATIENNRAIHSVTNKEPIEVIYASTEVFRKEVKGKIEQAQQAQLDRITRQGRRGSLKWGKR</sequence>
<dbReference type="InterPro" id="IPR012337">
    <property type="entry name" value="RNaseH-like_sf"/>
</dbReference>
<keyword evidence="2" id="KW-0808">Transferase</keyword>
<dbReference type="GO" id="GO:0004519">
    <property type="term" value="F:endonuclease activity"/>
    <property type="evidence" value="ECO:0007669"/>
    <property type="project" value="UniProtKB-KW"/>
</dbReference>
<name>A0A0A1WWW7_ZEUCU</name>
<gene>
    <name evidence="9" type="primary">pol_5</name>
    <name evidence="9" type="ORF">g.43153</name>
</gene>
<dbReference type="InterPro" id="IPR036397">
    <property type="entry name" value="RNaseH_sf"/>
</dbReference>
<proteinExistence type="predicted"/>
<dbReference type="SUPFAM" id="SSF56672">
    <property type="entry name" value="DNA/RNA polymerases"/>
    <property type="match status" value="1"/>
</dbReference>
<dbReference type="FunFam" id="3.30.70.270:FF:000020">
    <property type="entry name" value="Transposon Tf2-6 polyprotein-like Protein"/>
    <property type="match status" value="1"/>
</dbReference>
<evidence type="ECO:0000256" key="1">
    <source>
        <dbReference type="ARBA" id="ARBA00012493"/>
    </source>
</evidence>
<dbReference type="GO" id="GO:0016787">
    <property type="term" value="F:hydrolase activity"/>
    <property type="evidence" value="ECO:0007669"/>
    <property type="project" value="UniProtKB-KW"/>
</dbReference>
<dbReference type="PANTHER" id="PTHR37984:SF5">
    <property type="entry name" value="PROTEIN NYNRIN-LIKE"/>
    <property type="match status" value="1"/>
</dbReference>
<evidence type="ECO:0000256" key="5">
    <source>
        <dbReference type="ARBA" id="ARBA00022759"/>
    </source>
</evidence>
<dbReference type="InterPro" id="IPR043502">
    <property type="entry name" value="DNA/RNA_pol_sf"/>
</dbReference>